<name>A0A9X1XLR8_9VIBR</name>
<evidence type="ECO:0000256" key="1">
    <source>
        <dbReference type="SAM" id="MobiDB-lite"/>
    </source>
</evidence>
<accession>A0A9X1XLR8</accession>
<dbReference type="Pfam" id="PF13401">
    <property type="entry name" value="AAA_22"/>
    <property type="match status" value="1"/>
</dbReference>
<dbReference type="GO" id="GO:0016887">
    <property type="term" value="F:ATP hydrolysis activity"/>
    <property type="evidence" value="ECO:0007669"/>
    <property type="project" value="InterPro"/>
</dbReference>
<dbReference type="PANTHER" id="PTHR35894">
    <property type="entry name" value="GENERAL SECRETION PATHWAY PROTEIN A-RELATED"/>
    <property type="match status" value="1"/>
</dbReference>
<organism evidence="3 4">
    <name type="scientific">Vibrio amylolyticus</name>
    <dbReference type="NCBI Taxonomy" id="2847292"/>
    <lineage>
        <taxon>Bacteria</taxon>
        <taxon>Pseudomonadati</taxon>
        <taxon>Pseudomonadota</taxon>
        <taxon>Gammaproteobacteria</taxon>
        <taxon>Vibrionales</taxon>
        <taxon>Vibrionaceae</taxon>
        <taxon>Vibrio</taxon>
    </lineage>
</organism>
<dbReference type="CDD" id="cd00009">
    <property type="entry name" value="AAA"/>
    <property type="match status" value="1"/>
</dbReference>
<keyword evidence="4" id="KW-1185">Reference proteome</keyword>
<evidence type="ECO:0000259" key="2">
    <source>
        <dbReference type="SMART" id="SM00382"/>
    </source>
</evidence>
<feature type="domain" description="AAA+ ATPase" evidence="2">
    <location>
        <begin position="42"/>
        <end position="195"/>
    </location>
</feature>
<dbReference type="InterPro" id="IPR048809">
    <property type="entry name" value="GspA_C39-like"/>
</dbReference>
<dbReference type="Pfam" id="PF21327">
    <property type="entry name" value="GspA_C39-like"/>
    <property type="match status" value="1"/>
</dbReference>
<dbReference type="InterPro" id="IPR003593">
    <property type="entry name" value="AAA+_ATPase"/>
</dbReference>
<dbReference type="SUPFAM" id="SSF47090">
    <property type="entry name" value="PGBD-like"/>
    <property type="match status" value="1"/>
</dbReference>
<comment type="caution">
    <text evidence="3">The sequence shown here is derived from an EMBL/GenBank/DDBJ whole genome shotgun (WGS) entry which is preliminary data.</text>
</comment>
<dbReference type="InterPro" id="IPR036365">
    <property type="entry name" value="PGBD-like_sf"/>
</dbReference>
<dbReference type="Proteomes" id="UP001139559">
    <property type="component" value="Unassembled WGS sequence"/>
</dbReference>
<dbReference type="InterPro" id="IPR052026">
    <property type="entry name" value="ExeA_AAA_ATPase_DNA-bind"/>
</dbReference>
<sequence length="550" mass="61571">MYQDFFTFSEAPFSIVPNSRYLFLSQRHKEAIQHLEAGLGEGGGFAMLTGEVGTGKTTVAKVMLANLGNSTQAGLILNPTFSNIELLEAICDEFSVTYSEGASLKQLSQAIYQFLLDNHGNGLQTLLVIDEAQHLAADVLEQLRLLTNLETDSQKLLKVLLIGQPELQQKLKTPQLRQLAQRITGRYHLLPLTTEEAAKYIQFRLERAGGDPQLFPVSGLKFIAIQTLGIPRLINLVCDAVLKSAYQAGVKQPNKQIIQSSCQEVMQFQTSFSVPLKNTPLSSSKPMLISLSLGVVVSIAIYLGFATWANELKSNWGTSSQIQSEPQQVVKEILSPKLKQQLMQSSTLEQSISDLYQVWGYRASVLDRLCDSHRETSRLFHCEQQQGDWNDLLTLNRPVVIHLDIDQQIRFAVLSRVNADYSIELIFNGQRVVVDSHWIQPLWTGDYHYIWQSQFKEVLRKGMSGGAVAQLDKVLSELIGETPNASAVFDDQLERKVMLFQRWQNMSVDGIAGQQTLKALEQLTQNNAPELNAPEQHTPANHDNQLSEVH</sequence>
<feature type="region of interest" description="Disordered" evidence="1">
    <location>
        <begin position="530"/>
        <end position="550"/>
    </location>
</feature>
<dbReference type="PANTHER" id="PTHR35894:SF1">
    <property type="entry name" value="PHOSPHORIBULOKINASE _ URIDINE KINASE FAMILY"/>
    <property type="match status" value="1"/>
</dbReference>
<dbReference type="Gene3D" id="3.40.50.300">
    <property type="entry name" value="P-loop containing nucleotide triphosphate hydrolases"/>
    <property type="match status" value="1"/>
</dbReference>
<dbReference type="InterPro" id="IPR002477">
    <property type="entry name" value="Peptidoglycan-bd-like"/>
</dbReference>
<gene>
    <name evidence="3" type="ORF">KP803_15975</name>
</gene>
<dbReference type="Pfam" id="PF01471">
    <property type="entry name" value="PG_binding_1"/>
    <property type="match status" value="1"/>
</dbReference>
<protein>
    <submittedName>
        <fullName evidence="3">AAA family ATPase</fullName>
    </submittedName>
</protein>
<dbReference type="InterPro" id="IPR036366">
    <property type="entry name" value="PGBDSf"/>
</dbReference>
<reference evidence="3" key="1">
    <citation type="submission" date="2021-11" db="EMBL/GenBank/DDBJ databases">
        <title>Vibrio ZSDE26 sp. nov. and Vibrio ZSDZ34 sp. nov., isolated from coastal seawater in Qingdao.</title>
        <authorList>
            <person name="Zhang P."/>
        </authorList>
    </citation>
    <scope>NUCLEOTIDE SEQUENCE</scope>
    <source>
        <strain evidence="3">ZSDE26</strain>
    </source>
</reference>
<evidence type="ECO:0000313" key="4">
    <source>
        <dbReference type="Proteomes" id="UP001139559"/>
    </source>
</evidence>
<dbReference type="SUPFAM" id="SSF52540">
    <property type="entry name" value="P-loop containing nucleoside triphosphate hydrolases"/>
    <property type="match status" value="1"/>
</dbReference>
<feature type="compositionally biased region" description="Polar residues" evidence="1">
    <location>
        <begin position="538"/>
        <end position="550"/>
    </location>
</feature>
<proteinExistence type="predicted"/>
<evidence type="ECO:0000313" key="3">
    <source>
        <dbReference type="EMBL" id="MCK6264776.1"/>
    </source>
</evidence>
<dbReference type="Gene3D" id="1.10.101.10">
    <property type="entry name" value="PGBD-like superfamily/PGBD"/>
    <property type="match status" value="1"/>
</dbReference>
<dbReference type="AlphaFoldDB" id="A0A9X1XLR8"/>
<dbReference type="SMART" id="SM00382">
    <property type="entry name" value="AAA"/>
    <property type="match status" value="1"/>
</dbReference>
<dbReference type="Gene3D" id="3.90.70.10">
    <property type="entry name" value="Cysteine proteinases"/>
    <property type="match status" value="1"/>
</dbReference>
<dbReference type="InterPro" id="IPR027417">
    <property type="entry name" value="P-loop_NTPase"/>
</dbReference>
<dbReference type="InterPro" id="IPR049945">
    <property type="entry name" value="AAA_22"/>
</dbReference>
<dbReference type="EMBL" id="JAJHVV010000010">
    <property type="protein sequence ID" value="MCK6264776.1"/>
    <property type="molecule type" value="Genomic_DNA"/>
</dbReference>